<dbReference type="OrthoDB" id="7960896at2"/>
<keyword evidence="1" id="KW-0732">Signal</keyword>
<organism evidence="2 3">
    <name type="scientific">Devosia riboflavina</name>
    <dbReference type="NCBI Taxonomy" id="46914"/>
    <lineage>
        <taxon>Bacteria</taxon>
        <taxon>Pseudomonadati</taxon>
        <taxon>Pseudomonadota</taxon>
        <taxon>Alphaproteobacteria</taxon>
        <taxon>Hyphomicrobiales</taxon>
        <taxon>Devosiaceae</taxon>
        <taxon>Devosia</taxon>
    </lineage>
</organism>
<evidence type="ECO:0000256" key="1">
    <source>
        <dbReference type="SAM" id="SignalP"/>
    </source>
</evidence>
<protein>
    <submittedName>
        <fullName evidence="2">Uncharacterized protein</fullName>
    </submittedName>
</protein>
<gene>
    <name evidence="2" type="ORF">JP75_23140</name>
</gene>
<keyword evidence="3" id="KW-1185">Reference proteome</keyword>
<comment type="caution">
    <text evidence="2">The sequence shown here is derived from an EMBL/GenBank/DDBJ whole genome shotgun (WGS) entry which is preliminary data.</text>
</comment>
<evidence type="ECO:0000313" key="3">
    <source>
        <dbReference type="Proteomes" id="UP000028981"/>
    </source>
</evidence>
<proteinExistence type="predicted"/>
<name>A0A087LWX3_9HYPH</name>
<dbReference type="Proteomes" id="UP000028981">
    <property type="component" value="Unassembled WGS sequence"/>
</dbReference>
<dbReference type="EMBL" id="JQGC01000031">
    <property type="protein sequence ID" value="KFL29126.1"/>
    <property type="molecule type" value="Genomic_DNA"/>
</dbReference>
<dbReference type="AlphaFoldDB" id="A0A087LWX3"/>
<accession>A0A087LWX3</accession>
<sequence>MNLPTLLSLTAAALVLSLASVRADGFDPSKLLILGDDEGVRYEDWVSTDPLDTHTIKKIEGGRVSYVTITRTSTGTYSSDGIASPHVQYPGVIEPDNPRDRFSFSSWNNGQWTRLKTYSGNSYVSISTYKTHRGETRTSTCISTASHWYC</sequence>
<evidence type="ECO:0000313" key="2">
    <source>
        <dbReference type="EMBL" id="KFL29126.1"/>
    </source>
</evidence>
<feature type="signal peptide" evidence="1">
    <location>
        <begin position="1"/>
        <end position="23"/>
    </location>
</feature>
<dbReference type="RefSeq" id="WP_035087096.1">
    <property type="nucleotide sequence ID" value="NZ_JQGC01000031.1"/>
</dbReference>
<feature type="chain" id="PRO_5001825645" evidence="1">
    <location>
        <begin position="24"/>
        <end position="150"/>
    </location>
</feature>
<reference evidence="2 3" key="1">
    <citation type="submission" date="2014-08" db="EMBL/GenBank/DDBJ databases">
        <authorList>
            <person name="Hassan Y.I."/>
            <person name="Lepp D."/>
            <person name="Zhou T."/>
        </authorList>
    </citation>
    <scope>NUCLEOTIDE SEQUENCE [LARGE SCALE GENOMIC DNA]</scope>
    <source>
        <strain evidence="2 3">IFO13584</strain>
    </source>
</reference>